<name>A0A9W9DVV8_9AGAR</name>
<evidence type="ECO:0000313" key="4">
    <source>
        <dbReference type="Proteomes" id="UP001150266"/>
    </source>
</evidence>
<evidence type="ECO:0000256" key="1">
    <source>
        <dbReference type="SAM" id="SignalP"/>
    </source>
</evidence>
<dbReference type="Proteomes" id="UP001150266">
    <property type="component" value="Unassembled WGS sequence"/>
</dbReference>
<dbReference type="AlphaFoldDB" id="A0A9W9DVV8"/>
<evidence type="ECO:0000313" key="2">
    <source>
        <dbReference type="EMBL" id="KAJ4478464.1"/>
    </source>
</evidence>
<comment type="caution">
    <text evidence="3">The sequence shown here is derived from an EMBL/GenBank/DDBJ whole genome shotgun (WGS) entry which is preliminary data.</text>
</comment>
<feature type="chain" id="PRO_5041194736" evidence="1">
    <location>
        <begin position="22"/>
        <end position="181"/>
    </location>
</feature>
<organism evidence="3 4">
    <name type="scientific">Lentinula aciculospora</name>
    <dbReference type="NCBI Taxonomy" id="153920"/>
    <lineage>
        <taxon>Eukaryota</taxon>
        <taxon>Fungi</taxon>
        <taxon>Dikarya</taxon>
        <taxon>Basidiomycota</taxon>
        <taxon>Agaricomycotina</taxon>
        <taxon>Agaricomycetes</taxon>
        <taxon>Agaricomycetidae</taxon>
        <taxon>Agaricales</taxon>
        <taxon>Marasmiineae</taxon>
        <taxon>Omphalotaceae</taxon>
        <taxon>Lentinula</taxon>
    </lineage>
</organism>
<dbReference type="OrthoDB" id="2929790at2759"/>
<dbReference type="EMBL" id="JAOTPV010000009">
    <property type="protein sequence ID" value="KAJ4478464.1"/>
    <property type="molecule type" value="Genomic_DNA"/>
</dbReference>
<sequence length="181" mass="19807">MRLGLPLTCLVFGVYLTLATSSPVDSNGVIIMEARAGVKPYFVKPTFKNWNDARGALKLPAGAMMDYTSEHSFPAHNGKEIYSPIEFTVNGDGCYGRGVFETLKKSVCDVQMDPNALREKVVIKDAGGKDSTCSAETSHQYYHGSASNLSQQEVLLVDIGISSSEVHLRPDEKIIKLSFRD</sequence>
<feature type="signal peptide" evidence="1">
    <location>
        <begin position="1"/>
        <end position="21"/>
    </location>
</feature>
<dbReference type="EMBL" id="JAOTPV010000002">
    <property type="protein sequence ID" value="KAJ4487596.1"/>
    <property type="molecule type" value="Genomic_DNA"/>
</dbReference>
<accession>A0A9W9DVV8</accession>
<protein>
    <submittedName>
        <fullName evidence="3">Uncharacterized protein</fullName>
    </submittedName>
</protein>
<gene>
    <name evidence="3" type="ORF">J3R30DRAFT_3400315</name>
    <name evidence="2" type="ORF">J3R30DRAFT_3404504</name>
</gene>
<keyword evidence="4" id="KW-1185">Reference proteome</keyword>
<evidence type="ECO:0000313" key="3">
    <source>
        <dbReference type="EMBL" id="KAJ4487596.1"/>
    </source>
</evidence>
<proteinExistence type="predicted"/>
<reference evidence="3" key="1">
    <citation type="submission" date="2022-08" db="EMBL/GenBank/DDBJ databases">
        <title>A Global Phylogenomic Analysis of the Shiitake Genus Lentinula.</title>
        <authorList>
            <consortium name="DOE Joint Genome Institute"/>
            <person name="Sierra-Patev S."/>
            <person name="Min B."/>
            <person name="Naranjo-Ortiz M."/>
            <person name="Looney B."/>
            <person name="Konkel Z."/>
            <person name="Slot J.C."/>
            <person name="Sakamoto Y."/>
            <person name="Steenwyk J.L."/>
            <person name="Rokas A."/>
            <person name="Carro J."/>
            <person name="Camarero S."/>
            <person name="Ferreira P."/>
            <person name="Molpeceres G."/>
            <person name="Ruiz-Duenas F.J."/>
            <person name="Serrano A."/>
            <person name="Henrissat B."/>
            <person name="Drula E."/>
            <person name="Hughes K.W."/>
            <person name="Mata J.L."/>
            <person name="Ishikawa N.K."/>
            <person name="Vargas-Isla R."/>
            <person name="Ushijima S."/>
            <person name="Smith C.A."/>
            <person name="Ahrendt S."/>
            <person name="Andreopoulos W."/>
            <person name="He G."/>
            <person name="Labutti K."/>
            <person name="Lipzen A."/>
            <person name="Ng V."/>
            <person name="Riley R."/>
            <person name="Sandor L."/>
            <person name="Barry K."/>
            <person name="Martinez A.T."/>
            <person name="Xiao Y."/>
            <person name="Gibbons J.G."/>
            <person name="Terashima K."/>
            <person name="Grigoriev I.V."/>
            <person name="Hibbett D.S."/>
        </authorList>
    </citation>
    <scope>NUCLEOTIDE SEQUENCE</scope>
    <source>
        <strain evidence="3">JLM2183</strain>
    </source>
</reference>
<keyword evidence="1" id="KW-0732">Signal</keyword>